<dbReference type="Gene3D" id="3.30.1360.30">
    <property type="entry name" value="GAD-like domain"/>
    <property type="match status" value="1"/>
</dbReference>
<dbReference type="SUPFAM" id="SSF55681">
    <property type="entry name" value="Class II aaRS and biotin synthetases"/>
    <property type="match status" value="1"/>
</dbReference>
<dbReference type="InterPro" id="IPR004364">
    <property type="entry name" value="Aa-tRNA-synt_II"/>
</dbReference>
<feature type="domain" description="BTB" evidence="8">
    <location>
        <begin position="32"/>
        <end position="97"/>
    </location>
</feature>
<dbReference type="Gene3D" id="3.30.710.10">
    <property type="entry name" value="Potassium Channel Kv1.1, Chain A"/>
    <property type="match status" value="1"/>
</dbReference>
<gene>
    <name evidence="10" type="ORF">Pcinc_041143</name>
</gene>
<dbReference type="AlphaFoldDB" id="A0AAE1BMN7"/>
<dbReference type="SUPFAM" id="SSF54695">
    <property type="entry name" value="POZ domain"/>
    <property type="match status" value="1"/>
</dbReference>
<evidence type="ECO:0000256" key="2">
    <source>
        <dbReference type="ARBA" id="ARBA00022598"/>
    </source>
</evidence>
<keyword evidence="3" id="KW-0547">Nucleotide-binding</keyword>
<dbReference type="InterPro" id="IPR047089">
    <property type="entry name" value="Asp-tRNA-ligase_1_N"/>
</dbReference>
<dbReference type="GO" id="GO:0005739">
    <property type="term" value="C:mitochondrion"/>
    <property type="evidence" value="ECO:0007669"/>
    <property type="project" value="TreeGrafter"/>
</dbReference>
<dbReference type="SUPFAM" id="SSF50249">
    <property type="entry name" value="Nucleic acid-binding proteins"/>
    <property type="match status" value="1"/>
</dbReference>
<feature type="compositionally biased region" description="Polar residues" evidence="7">
    <location>
        <begin position="252"/>
        <end position="261"/>
    </location>
</feature>
<accession>A0AAE1BMN7</accession>
<dbReference type="Pfam" id="PF00651">
    <property type="entry name" value="BTB"/>
    <property type="match status" value="1"/>
</dbReference>
<reference evidence="10" key="1">
    <citation type="submission" date="2023-10" db="EMBL/GenBank/DDBJ databases">
        <title>Genome assemblies of two species of porcelain crab, Petrolisthes cinctipes and Petrolisthes manimaculis (Anomura: Porcellanidae).</title>
        <authorList>
            <person name="Angst P."/>
        </authorList>
    </citation>
    <scope>NUCLEOTIDE SEQUENCE</scope>
    <source>
        <strain evidence="10">PB745_01</strain>
        <tissue evidence="10">Gill</tissue>
    </source>
</reference>
<feature type="domain" description="Aminoacyl-transfer RNA synthetases class-II family profile" evidence="9">
    <location>
        <begin position="551"/>
        <end position="970"/>
    </location>
</feature>
<evidence type="ECO:0000256" key="1">
    <source>
        <dbReference type="ARBA" id="ARBA00006303"/>
    </source>
</evidence>
<feature type="compositionally biased region" description="Polar residues" evidence="7">
    <location>
        <begin position="185"/>
        <end position="197"/>
    </location>
</feature>
<evidence type="ECO:0008006" key="12">
    <source>
        <dbReference type="Google" id="ProtNLM"/>
    </source>
</evidence>
<dbReference type="GO" id="GO:0005524">
    <property type="term" value="F:ATP binding"/>
    <property type="evidence" value="ECO:0007669"/>
    <property type="project" value="UniProtKB-KW"/>
</dbReference>
<dbReference type="InterPro" id="IPR012340">
    <property type="entry name" value="NA-bd_OB-fold"/>
</dbReference>
<evidence type="ECO:0000256" key="6">
    <source>
        <dbReference type="ARBA" id="ARBA00023146"/>
    </source>
</evidence>
<dbReference type="InterPro" id="IPR002312">
    <property type="entry name" value="Asp/Asn-tRNA-synth_IIb"/>
</dbReference>
<name>A0AAE1BMN7_PETCI</name>
<dbReference type="Proteomes" id="UP001286313">
    <property type="component" value="Unassembled WGS sequence"/>
</dbReference>
<dbReference type="Gene3D" id="3.30.930.10">
    <property type="entry name" value="Bira Bifunctional Protein, Domain 2"/>
    <property type="match status" value="1"/>
</dbReference>
<dbReference type="HAMAP" id="MF_00044">
    <property type="entry name" value="Asp_tRNA_synth_type1"/>
    <property type="match status" value="1"/>
</dbReference>
<dbReference type="EMBL" id="JAWQEG010007512">
    <property type="protein sequence ID" value="KAK3852264.1"/>
    <property type="molecule type" value="Genomic_DNA"/>
</dbReference>
<dbReference type="Gene3D" id="2.40.50.140">
    <property type="entry name" value="Nucleic acid-binding proteins"/>
    <property type="match status" value="1"/>
</dbReference>
<dbReference type="Pfam" id="PF02938">
    <property type="entry name" value="GAD"/>
    <property type="match status" value="1"/>
</dbReference>
<dbReference type="SMART" id="SM00225">
    <property type="entry name" value="BTB"/>
    <property type="match status" value="1"/>
</dbReference>
<evidence type="ECO:0000313" key="10">
    <source>
        <dbReference type="EMBL" id="KAK3852264.1"/>
    </source>
</evidence>
<organism evidence="10 11">
    <name type="scientific">Petrolisthes cinctipes</name>
    <name type="common">Flat porcelain crab</name>
    <dbReference type="NCBI Taxonomy" id="88211"/>
    <lineage>
        <taxon>Eukaryota</taxon>
        <taxon>Metazoa</taxon>
        <taxon>Ecdysozoa</taxon>
        <taxon>Arthropoda</taxon>
        <taxon>Crustacea</taxon>
        <taxon>Multicrustacea</taxon>
        <taxon>Malacostraca</taxon>
        <taxon>Eumalacostraca</taxon>
        <taxon>Eucarida</taxon>
        <taxon>Decapoda</taxon>
        <taxon>Pleocyemata</taxon>
        <taxon>Anomura</taxon>
        <taxon>Galatheoidea</taxon>
        <taxon>Porcellanidae</taxon>
        <taxon>Petrolisthes</taxon>
    </lineage>
</organism>
<keyword evidence="11" id="KW-1185">Reference proteome</keyword>
<dbReference type="CDD" id="cd18315">
    <property type="entry name" value="BTB_POZ_BAB-like"/>
    <property type="match status" value="1"/>
</dbReference>
<dbReference type="Pfam" id="PF00152">
    <property type="entry name" value="tRNA-synt_2"/>
    <property type="match status" value="1"/>
</dbReference>
<comment type="caution">
    <text evidence="10">The sequence shown here is derived from an EMBL/GenBank/DDBJ whole genome shotgun (WGS) entry which is preliminary data.</text>
</comment>
<dbReference type="InterPro" id="IPR045864">
    <property type="entry name" value="aa-tRNA-synth_II/BPL/LPL"/>
</dbReference>
<evidence type="ECO:0000256" key="7">
    <source>
        <dbReference type="SAM" id="MobiDB-lite"/>
    </source>
</evidence>
<proteinExistence type="inferred from homology"/>
<dbReference type="InterPro" id="IPR004524">
    <property type="entry name" value="Asp-tRNA-ligase_1"/>
</dbReference>
<dbReference type="InterPro" id="IPR029351">
    <property type="entry name" value="GAD_dom"/>
</dbReference>
<evidence type="ECO:0000259" key="8">
    <source>
        <dbReference type="PROSITE" id="PS50097"/>
    </source>
</evidence>
<dbReference type="PANTHER" id="PTHR22594:SF5">
    <property type="entry name" value="ASPARTATE--TRNA LIGASE, MITOCHONDRIAL"/>
    <property type="match status" value="1"/>
</dbReference>
<evidence type="ECO:0000256" key="5">
    <source>
        <dbReference type="ARBA" id="ARBA00022917"/>
    </source>
</evidence>
<dbReference type="GO" id="GO:0006422">
    <property type="term" value="P:aspartyl-tRNA aminoacylation"/>
    <property type="evidence" value="ECO:0007669"/>
    <property type="project" value="TreeGrafter"/>
</dbReference>
<comment type="similarity">
    <text evidence="1">Belongs to the class-II aminoacyl-tRNA synthetase family. Type 1 subfamily.</text>
</comment>
<dbReference type="InterPro" id="IPR004115">
    <property type="entry name" value="GAD-like_sf"/>
</dbReference>
<keyword evidence="5" id="KW-0648">Protein biosynthesis</keyword>
<dbReference type="PROSITE" id="PS50097">
    <property type="entry name" value="BTB"/>
    <property type="match status" value="1"/>
</dbReference>
<dbReference type="PANTHER" id="PTHR22594">
    <property type="entry name" value="ASPARTYL/LYSYL-TRNA SYNTHETASE"/>
    <property type="match status" value="1"/>
</dbReference>
<evidence type="ECO:0000313" key="11">
    <source>
        <dbReference type="Proteomes" id="UP001286313"/>
    </source>
</evidence>
<dbReference type="NCBIfam" id="TIGR00459">
    <property type="entry name" value="aspS_bact"/>
    <property type="match status" value="1"/>
</dbReference>
<dbReference type="GO" id="GO:0004815">
    <property type="term" value="F:aspartate-tRNA ligase activity"/>
    <property type="evidence" value="ECO:0007669"/>
    <property type="project" value="TreeGrafter"/>
</dbReference>
<sequence length="1006" mass="113526">MTEGGMLSLSWNNHIATFAHTLASVREKEKYSDATLSCEGNFYPVHKLVLASCSEYFTRMFELMPSKHPVIVLQEVRSQEMEALLSYMYAGVVSVAQSDLPKLIKVAETLQIKGLAVPDENLCNNMKFGHTWSPTNDHTSPFPKKHHRREDNGTQTQLQTKIIDPPRRGGSGHSPQSAHRYGPQGYNTTGSNYSNSMPHRFSPYNRDNNQCKTIHRNDHRKEHIIIPRVTPKMEYKNEGKMYGQQHHHTRPDTTTVDNKYNNNHHNHRIDEKGTDPMSDEGRERVDTEDENSSEMQEMLPVSLVKVEVKEEEEDAVDIGDGMRRECSPLMSVGPPQDHPLPLLHPRLPTPPQERHLGLPGVEGVGTHSLLTRYVCVLEEKRRQQQIRIPVSLTTTTHRYCSSLVQGVDSKGCTATRYRCGELRRHNAGMEVVLRGHLQYQRLGKFATLRDSQGSVQILIRDQDVELQKLLNETTFESFVEVKGLVHARPQGLENKEMATGEVEVIAEEYKVISPARKDLPFIIRDFNQPREQLRLKHRYLDLRHPRMQHNLRLRSQVAKKMRDFLQDQEGFVEITTPTLSVNTPGGAQEFVVPSRHPGKFYSLVQSPQTYKQLAMIGGFEKYFQFAICYRDEGAKPDRQPEFMQVDIEMSNVSMEDIQHLTEQLLIHSWPAHLPSLPPAPFPSITYDYAIKAYGVDKPDTRFGWKLQDVSEVVRGCGARILEAGVSKPGHSARAFCIPQSQVHINKKVIAMWEELAQREHDLPGVSVFSVQESSVLKGPLSKKMTSSSQADLCRAFGTEKGDAIILAVGPDEKVCGLLGKLRLAGAEVLEAGGVQVRDPLLYHFLWVVDFPLFETDPNSNRILSTHHPFTLPKEEDAHYLYTDPIKARSQHYDLVMNGCEVGGGSIRVHDSTMQRHILHNILGIEESSLGFLNEALECGAPPHGGIALGYDRLIAEMCGASSIRDVIAFPKTMEGRCMMSEAPGDITEEEKKLYHISVVGDNEPTL</sequence>
<feature type="region of interest" description="Disordered" evidence="7">
    <location>
        <begin position="133"/>
        <end position="199"/>
    </location>
</feature>
<dbReference type="PRINTS" id="PR01042">
    <property type="entry name" value="TRNASYNTHASP"/>
</dbReference>
<protein>
    <recommendedName>
        <fullName evidence="12">Aminoacyl-transfer RNA synthetases class-II family profile domain-containing protein</fullName>
    </recommendedName>
</protein>
<evidence type="ECO:0000256" key="4">
    <source>
        <dbReference type="ARBA" id="ARBA00022840"/>
    </source>
</evidence>
<dbReference type="SUPFAM" id="SSF55261">
    <property type="entry name" value="GAD domain-like"/>
    <property type="match status" value="1"/>
</dbReference>
<evidence type="ECO:0000256" key="3">
    <source>
        <dbReference type="ARBA" id="ARBA00022741"/>
    </source>
</evidence>
<keyword evidence="4" id="KW-0067">ATP-binding</keyword>
<evidence type="ECO:0000259" key="9">
    <source>
        <dbReference type="PROSITE" id="PS50862"/>
    </source>
</evidence>
<dbReference type="InterPro" id="IPR011333">
    <property type="entry name" value="SKP1/BTB/POZ_sf"/>
</dbReference>
<feature type="region of interest" description="Disordered" evidence="7">
    <location>
        <begin position="242"/>
        <end position="296"/>
    </location>
</feature>
<dbReference type="NCBIfam" id="NF001750">
    <property type="entry name" value="PRK00476.1"/>
    <property type="match status" value="1"/>
</dbReference>
<dbReference type="PROSITE" id="PS50862">
    <property type="entry name" value="AA_TRNA_LIGASE_II"/>
    <property type="match status" value="1"/>
</dbReference>
<dbReference type="CDD" id="cd04317">
    <property type="entry name" value="EcAspRS_like_N"/>
    <property type="match status" value="1"/>
</dbReference>
<dbReference type="InterPro" id="IPR000210">
    <property type="entry name" value="BTB/POZ_dom"/>
</dbReference>
<dbReference type="InterPro" id="IPR006195">
    <property type="entry name" value="aa-tRNA-synth_II"/>
</dbReference>
<feature type="compositionally biased region" description="Basic and acidic residues" evidence="7">
    <location>
        <begin position="268"/>
        <end position="285"/>
    </location>
</feature>
<keyword evidence="2" id="KW-0436">Ligase</keyword>
<keyword evidence="6" id="KW-0030">Aminoacyl-tRNA synthetase</keyword>